<protein>
    <submittedName>
        <fullName evidence="2">Uncharacterized protein</fullName>
    </submittedName>
</protein>
<dbReference type="Proteomes" id="UP000597762">
    <property type="component" value="Unassembled WGS sequence"/>
</dbReference>
<dbReference type="AlphaFoldDB" id="A0A812DJY0"/>
<sequence>MYSSYLATSISAFNDQFSISLSRYLAWYPWLAVLQCDSRGLQVRCKDKPPTRLSLATRDSESFEGVTDSKISESRMATPSTGDRPTPRASGLPVPIGTSHDNSKLRGILPEQRRNIILSGTRPVSREREKRSSSRLHRGLPTSTEIPRDQGRMPNNPVQSSMIPIAQINSGLRRSSASKDETTGRSASSRHLRK</sequence>
<reference evidence="2" key="1">
    <citation type="submission" date="2021-01" db="EMBL/GenBank/DDBJ databases">
        <authorList>
            <person name="Li R."/>
            <person name="Bekaert M."/>
        </authorList>
    </citation>
    <scope>NUCLEOTIDE SEQUENCE</scope>
    <source>
        <strain evidence="2">Farmed</strain>
    </source>
</reference>
<proteinExistence type="predicted"/>
<evidence type="ECO:0000313" key="2">
    <source>
        <dbReference type="EMBL" id="CAE1305739.1"/>
    </source>
</evidence>
<evidence type="ECO:0000313" key="3">
    <source>
        <dbReference type="Proteomes" id="UP000597762"/>
    </source>
</evidence>
<keyword evidence="3" id="KW-1185">Reference proteome</keyword>
<comment type="caution">
    <text evidence="2">The sequence shown here is derived from an EMBL/GenBank/DDBJ whole genome shotgun (WGS) entry which is preliminary data.</text>
</comment>
<organism evidence="2 3">
    <name type="scientific">Acanthosepion pharaonis</name>
    <name type="common">Pharaoh cuttlefish</name>
    <name type="synonym">Sepia pharaonis</name>
    <dbReference type="NCBI Taxonomy" id="158019"/>
    <lineage>
        <taxon>Eukaryota</taxon>
        <taxon>Metazoa</taxon>
        <taxon>Spiralia</taxon>
        <taxon>Lophotrochozoa</taxon>
        <taxon>Mollusca</taxon>
        <taxon>Cephalopoda</taxon>
        <taxon>Coleoidea</taxon>
        <taxon>Decapodiformes</taxon>
        <taxon>Sepiida</taxon>
        <taxon>Sepiina</taxon>
        <taxon>Sepiidae</taxon>
        <taxon>Acanthosepion</taxon>
    </lineage>
</organism>
<evidence type="ECO:0000256" key="1">
    <source>
        <dbReference type="SAM" id="MobiDB-lite"/>
    </source>
</evidence>
<name>A0A812DJY0_ACAPH</name>
<feature type="compositionally biased region" description="Polar residues" evidence="1">
    <location>
        <begin position="156"/>
        <end position="175"/>
    </location>
</feature>
<dbReference type="EMBL" id="CAHIKZ030003957">
    <property type="protein sequence ID" value="CAE1305739.1"/>
    <property type="molecule type" value="Genomic_DNA"/>
</dbReference>
<feature type="region of interest" description="Disordered" evidence="1">
    <location>
        <begin position="118"/>
        <end position="194"/>
    </location>
</feature>
<feature type="region of interest" description="Disordered" evidence="1">
    <location>
        <begin position="52"/>
        <end position="104"/>
    </location>
</feature>
<gene>
    <name evidence="2" type="ORF">SPHA_58138</name>
</gene>
<accession>A0A812DJY0</accession>